<evidence type="ECO:0008006" key="3">
    <source>
        <dbReference type="Google" id="ProtNLM"/>
    </source>
</evidence>
<accession>A0ABX6P3M7</accession>
<gene>
    <name evidence="1" type="ORF">HK414_16125</name>
</gene>
<reference evidence="1 2" key="1">
    <citation type="submission" date="2020-05" db="EMBL/GenBank/DDBJ databases">
        <title>Ramlibacter rhizophilus sp. nov., isolated from rhizosphere soil of national flower Mugunghwa from South Korea.</title>
        <authorList>
            <person name="Zheng-Fei Y."/>
            <person name="Huan T."/>
        </authorList>
    </citation>
    <scope>NUCLEOTIDE SEQUENCE [LARGE SCALE GENOMIC DNA]</scope>
    <source>
        <strain evidence="1 2">H242</strain>
    </source>
</reference>
<dbReference type="EMBL" id="CP053418">
    <property type="protein sequence ID" value="QJW84672.1"/>
    <property type="molecule type" value="Genomic_DNA"/>
</dbReference>
<organism evidence="1 2">
    <name type="scientific">Ramlibacter terrae</name>
    <dbReference type="NCBI Taxonomy" id="2732511"/>
    <lineage>
        <taxon>Bacteria</taxon>
        <taxon>Pseudomonadati</taxon>
        <taxon>Pseudomonadota</taxon>
        <taxon>Betaproteobacteria</taxon>
        <taxon>Burkholderiales</taxon>
        <taxon>Comamonadaceae</taxon>
        <taxon>Ramlibacter</taxon>
    </lineage>
</organism>
<protein>
    <recommendedName>
        <fullName evidence="3">AsmA-like C-terminal domain-containing protein</fullName>
    </recommendedName>
</protein>
<evidence type="ECO:0000313" key="2">
    <source>
        <dbReference type="Proteomes" id="UP000500826"/>
    </source>
</evidence>
<dbReference type="Proteomes" id="UP000500826">
    <property type="component" value="Chromosome"/>
</dbReference>
<reference evidence="1 2" key="2">
    <citation type="submission" date="2020-05" db="EMBL/GenBank/DDBJ databases">
        <authorList>
            <person name="Khan S.A."/>
            <person name="Jeon C.O."/>
            <person name="Chun B.H."/>
        </authorList>
    </citation>
    <scope>NUCLEOTIDE SEQUENCE [LARGE SCALE GENOMIC DNA]</scope>
    <source>
        <strain evidence="1 2">H242</strain>
    </source>
</reference>
<sequence length="176" mass="18226">MVEGGFALTKSTETVTLSDTTEVEVDLLTIGASGVDAFAGINGGDDDELGLRMTDANFALAMMREHLGVGVTTPARSWMGLQASAGAVELKGLEQVEFSLTGLEVMVNRPDVPLGGTVVDFAASPLEVLTGPGMHMTLGMDGADGELLRATGHATLDVLGFFVSKATSPSRRRPAS</sequence>
<proteinExistence type="predicted"/>
<name>A0ABX6P3M7_9BURK</name>
<evidence type="ECO:0000313" key="1">
    <source>
        <dbReference type="EMBL" id="QJW84672.1"/>
    </source>
</evidence>
<keyword evidence="2" id="KW-1185">Reference proteome</keyword>